<feature type="region of interest" description="Disordered" evidence="1">
    <location>
        <begin position="1"/>
        <end position="23"/>
    </location>
</feature>
<name>A0AAU8FT91_9BACT</name>
<accession>A0AAU8FT91</accession>
<dbReference type="EMBL" id="CP159289">
    <property type="protein sequence ID" value="XCH26640.1"/>
    <property type="molecule type" value="Genomic_DNA"/>
</dbReference>
<dbReference type="AlphaFoldDB" id="A0AAU8FT91"/>
<feature type="region of interest" description="Disordered" evidence="1">
    <location>
        <begin position="35"/>
        <end position="54"/>
    </location>
</feature>
<gene>
    <name evidence="2" type="ORF">ABV298_09680</name>
</gene>
<protein>
    <submittedName>
        <fullName evidence="2">Uncharacterized protein</fullName>
    </submittedName>
</protein>
<proteinExistence type="predicted"/>
<feature type="compositionally biased region" description="Polar residues" evidence="1">
    <location>
        <begin position="44"/>
        <end position="54"/>
    </location>
</feature>
<evidence type="ECO:0000256" key="1">
    <source>
        <dbReference type="SAM" id="MobiDB-lite"/>
    </source>
</evidence>
<dbReference type="RefSeq" id="WP_353721924.1">
    <property type="nucleotide sequence ID" value="NZ_CP159289.1"/>
</dbReference>
<sequence>MENNREKELDPTEKKRLKEERDRLIDRIIDPIVTDHRHSEATRLENTPGVTFHQ</sequence>
<evidence type="ECO:0000313" key="2">
    <source>
        <dbReference type="EMBL" id="XCH26640.1"/>
    </source>
</evidence>
<reference evidence="2" key="1">
    <citation type="submission" date="2024-06" db="EMBL/GenBank/DDBJ databases">
        <title>Sequencing and assembly of the genome of Dyadobacter sp. strain 676, a symbiont of Cyamopsis tetragonoloba.</title>
        <authorList>
            <person name="Guro P."/>
            <person name="Sazanova A."/>
            <person name="Kuznetsova I."/>
            <person name="Belimov A."/>
            <person name="Safronova V."/>
        </authorList>
    </citation>
    <scope>NUCLEOTIDE SEQUENCE</scope>
    <source>
        <strain evidence="2">676</strain>
    </source>
</reference>
<organism evidence="2">
    <name type="scientific">Dyadobacter sp. 676</name>
    <dbReference type="NCBI Taxonomy" id="3088362"/>
    <lineage>
        <taxon>Bacteria</taxon>
        <taxon>Pseudomonadati</taxon>
        <taxon>Bacteroidota</taxon>
        <taxon>Cytophagia</taxon>
        <taxon>Cytophagales</taxon>
        <taxon>Spirosomataceae</taxon>
        <taxon>Dyadobacter</taxon>
    </lineage>
</organism>